<name>A0A822ZGF7_NELNU</name>
<dbReference type="Proteomes" id="UP000607653">
    <property type="component" value="Unassembled WGS sequence"/>
</dbReference>
<feature type="compositionally biased region" description="Polar residues" evidence="1">
    <location>
        <begin position="18"/>
        <end position="27"/>
    </location>
</feature>
<feature type="compositionally biased region" description="Low complexity" evidence="1">
    <location>
        <begin position="35"/>
        <end position="48"/>
    </location>
</feature>
<protein>
    <submittedName>
        <fullName evidence="2">Uncharacterized protein</fullName>
    </submittedName>
</protein>
<keyword evidence="3" id="KW-1185">Reference proteome</keyword>
<dbReference type="EMBL" id="DUZY01000006">
    <property type="protein sequence ID" value="DAD42751.1"/>
    <property type="molecule type" value="Genomic_DNA"/>
</dbReference>
<accession>A0A822ZGF7</accession>
<evidence type="ECO:0000313" key="3">
    <source>
        <dbReference type="Proteomes" id="UP000607653"/>
    </source>
</evidence>
<comment type="caution">
    <text evidence="2">The sequence shown here is derived from an EMBL/GenBank/DDBJ whole genome shotgun (WGS) entry which is preliminary data.</text>
</comment>
<feature type="region of interest" description="Disordered" evidence="1">
    <location>
        <begin position="18"/>
        <end position="48"/>
    </location>
</feature>
<dbReference type="AlphaFoldDB" id="A0A822ZGF7"/>
<evidence type="ECO:0000256" key="1">
    <source>
        <dbReference type="SAM" id="MobiDB-lite"/>
    </source>
</evidence>
<sequence>MSELVGAWMTKLVSKVQPQKCSHSSVIEQEAKPTSSSSSSSLSSSSSSFIDYLSSPVRAEPAFDGTALSEATVRMLMDRFMPC</sequence>
<reference evidence="2 3" key="1">
    <citation type="journal article" date="2020" name="Mol. Biol. Evol.">
        <title>Distinct Expression and Methylation Patterns for Genes with Different Fates following a Single Whole-Genome Duplication in Flowering Plants.</title>
        <authorList>
            <person name="Shi T."/>
            <person name="Rahmani R.S."/>
            <person name="Gugger P.F."/>
            <person name="Wang M."/>
            <person name="Li H."/>
            <person name="Zhang Y."/>
            <person name="Li Z."/>
            <person name="Wang Q."/>
            <person name="Van de Peer Y."/>
            <person name="Marchal K."/>
            <person name="Chen J."/>
        </authorList>
    </citation>
    <scope>NUCLEOTIDE SEQUENCE [LARGE SCALE GENOMIC DNA]</scope>
    <source>
        <tissue evidence="2">Leaf</tissue>
    </source>
</reference>
<gene>
    <name evidence="2" type="ORF">HUJ06_000981</name>
</gene>
<organism evidence="2 3">
    <name type="scientific">Nelumbo nucifera</name>
    <name type="common">Sacred lotus</name>
    <dbReference type="NCBI Taxonomy" id="4432"/>
    <lineage>
        <taxon>Eukaryota</taxon>
        <taxon>Viridiplantae</taxon>
        <taxon>Streptophyta</taxon>
        <taxon>Embryophyta</taxon>
        <taxon>Tracheophyta</taxon>
        <taxon>Spermatophyta</taxon>
        <taxon>Magnoliopsida</taxon>
        <taxon>Proteales</taxon>
        <taxon>Nelumbonaceae</taxon>
        <taxon>Nelumbo</taxon>
    </lineage>
</organism>
<proteinExistence type="predicted"/>
<evidence type="ECO:0000313" key="2">
    <source>
        <dbReference type="EMBL" id="DAD42751.1"/>
    </source>
</evidence>